<dbReference type="EMBL" id="KZ821461">
    <property type="protein sequence ID" value="PYH34103.1"/>
    <property type="molecule type" value="Genomic_DNA"/>
</dbReference>
<dbReference type="AlphaFoldDB" id="A0A318YMZ4"/>
<dbReference type="RefSeq" id="XP_025479581.1">
    <property type="nucleotide sequence ID" value="XM_025626740.1"/>
</dbReference>
<evidence type="ECO:0000313" key="1">
    <source>
        <dbReference type="EMBL" id="PYH34103.1"/>
    </source>
</evidence>
<keyword evidence="2" id="KW-1185">Reference proteome</keyword>
<reference evidence="1" key="1">
    <citation type="submission" date="2016-12" db="EMBL/GenBank/DDBJ databases">
        <title>The genomes of Aspergillus section Nigri reveals drivers in fungal speciation.</title>
        <authorList>
            <consortium name="DOE Joint Genome Institute"/>
            <person name="Vesth T.C."/>
            <person name="Nybo J."/>
            <person name="Theobald S."/>
            <person name="Brandl J."/>
            <person name="Frisvad J.C."/>
            <person name="Nielsen K.F."/>
            <person name="Lyhne E.K."/>
            <person name="Kogle M.E."/>
            <person name="Kuo A."/>
            <person name="Riley R."/>
            <person name="Clum A."/>
            <person name="Nolan M."/>
            <person name="Lipzen A."/>
            <person name="Salamov A."/>
            <person name="Henrissat B."/>
            <person name="Wiebenga A."/>
            <person name="De Vries R.P."/>
            <person name="Grigoriev I.V."/>
            <person name="Mortensen U.H."/>
            <person name="Andersen M.R."/>
            <person name="Baker S.E."/>
        </authorList>
    </citation>
    <scope>NUCLEOTIDE SEQUENCE [LARGE SCALE GENOMIC DNA]</scope>
    <source>
        <strain evidence="1">CBS 115656</strain>
    </source>
</reference>
<dbReference type="GeneID" id="37129196"/>
<gene>
    <name evidence="1" type="ORF">BO87DRAFT_416260</name>
</gene>
<sequence length="108" mass="12428">MIYSFLVCVCLLCVWETLFQANAIVSVIGEGLLLLHLLSLYIRDVKLYVTLMKIEMIIIMGYYCGISWEGKSDQQEKPVSTWRGSISWYKEFPTNSYPIAHGLLLSDR</sequence>
<evidence type="ECO:0000313" key="2">
    <source>
        <dbReference type="Proteomes" id="UP000247647"/>
    </source>
</evidence>
<accession>A0A318YMZ4</accession>
<proteinExistence type="predicted"/>
<organism evidence="1 2">
    <name type="scientific">Aspergillus neoniger (strain CBS 115656)</name>
    <dbReference type="NCBI Taxonomy" id="1448310"/>
    <lineage>
        <taxon>Eukaryota</taxon>
        <taxon>Fungi</taxon>
        <taxon>Dikarya</taxon>
        <taxon>Ascomycota</taxon>
        <taxon>Pezizomycotina</taxon>
        <taxon>Eurotiomycetes</taxon>
        <taxon>Eurotiomycetidae</taxon>
        <taxon>Eurotiales</taxon>
        <taxon>Aspergillaceae</taxon>
        <taxon>Aspergillus</taxon>
        <taxon>Aspergillus subgen. Circumdati</taxon>
    </lineage>
</organism>
<protein>
    <submittedName>
        <fullName evidence="1">Uncharacterized protein</fullName>
    </submittedName>
</protein>
<dbReference type="Proteomes" id="UP000247647">
    <property type="component" value="Unassembled WGS sequence"/>
</dbReference>
<name>A0A318YMZ4_ASPNB</name>